<feature type="compositionally biased region" description="Polar residues" evidence="1">
    <location>
        <begin position="1"/>
        <end position="10"/>
    </location>
</feature>
<dbReference type="Proteomes" id="UP000619244">
    <property type="component" value="Unassembled WGS sequence"/>
</dbReference>
<name>A0A918P0W1_9ACTN</name>
<evidence type="ECO:0000256" key="1">
    <source>
        <dbReference type="SAM" id="MobiDB-lite"/>
    </source>
</evidence>
<accession>A0A918P0W1</accession>
<comment type="caution">
    <text evidence="2">The sequence shown here is derived from an EMBL/GenBank/DDBJ whole genome shotgun (WGS) entry which is preliminary data.</text>
</comment>
<dbReference type="EMBL" id="BMVU01000074">
    <property type="protein sequence ID" value="GGY10742.1"/>
    <property type="molecule type" value="Genomic_DNA"/>
</dbReference>
<sequence>MVAQLGQTQKLPWGQLPGGQGSSEAAEPAAEAPGAEAIAATKAAEARPRARDRNVMANPICTEAGEPEGRLSA</sequence>
<reference evidence="2" key="1">
    <citation type="journal article" date="2014" name="Int. J. Syst. Evol. Microbiol.">
        <title>Complete genome sequence of Corynebacterium casei LMG S-19264T (=DSM 44701T), isolated from a smear-ripened cheese.</title>
        <authorList>
            <consortium name="US DOE Joint Genome Institute (JGI-PGF)"/>
            <person name="Walter F."/>
            <person name="Albersmeier A."/>
            <person name="Kalinowski J."/>
            <person name="Ruckert C."/>
        </authorList>
    </citation>
    <scope>NUCLEOTIDE SEQUENCE</scope>
    <source>
        <strain evidence="2">JCM 4790</strain>
    </source>
</reference>
<dbReference type="AlphaFoldDB" id="A0A918P0W1"/>
<feature type="compositionally biased region" description="Low complexity" evidence="1">
    <location>
        <begin position="24"/>
        <end position="43"/>
    </location>
</feature>
<keyword evidence="3" id="KW-1185">Reference proteome</keyword>
<reference evidence="2" key="2">
    <citation type="submission" date="2020-09" db="EMBL/GenBank/DDBJ databases">
        <authorList>
            <person name="Sun Q."/>
            <person name="Ohkuma M."/>
        </authorList>
    </citation>
    <scope>NUCLEOTIDE SEQUENCE</scope>
    <source>
        <strain evidence="2">JCM 4790</strain>
    </source>
</reference>
<feature type="region of interest" description="Disordered" evidence="1">
    <location>
        <begin position="1"/>
        <end position="73"/>
    </location>
</feature>
<proteinExistence type="predicted"/>
<feature type="compositionally biased region" description="Basic and acidic residues" evidence="1">
    <location>
        <begin position="44"/>
        <end position="54"/>
    </location>
</feature>
<evidence type="ECO:0000313" key="2">
    <source>
        <dbReference type="EMBL" id="GGY10742.1"/>
    </source>
</evidence>
<protein>
    <submittedName>
        <fullName evidence="2">Uncharacterized protein</fullName>
    </submittedName>
</protein>
<gene>
    <name evidence="2" type="ORF">GCM10010358_74090</name>
</gene>
<evidence type="ECO:0000313" key="3">
    <source>
        <dbReference type="Proteomes" id="UP000619244"/>
    </source>
</evidence>
<organism evidence="2 3">
    <name type="scientific">Streptomyces minutiscleroticus</name>
    <dbReference type="NCBI Taxonomy" id="68238"/>
    <lineage>
        <taxon>Bacteria</taxon>
        <taxon>Bacillati</taxon>
        <taxon>Actinomycetota</taxon>
        <taxon>Actinomycetes</taxon>
        <taxon>Kitasatosporales</taxon>
        <taxon>Streptomycetaceae</taxon>
        <taxon>Streptomyces</taxon>
    </lineage>
</organism>